<dbReference type="RefSeq" id="WP_110250049.1">
    <property type="nucleotide sequence ID" value="NZ_QJJR01000001.1"/>
</dbReference>
<feature type="region of interest" description="Disordered" evidence="2">
    <location>
        <begin position="420"/>
        <end position="445"/>
    </location>
</feature>
<evidence type="ECO:0000256" key="2">
    <source>
        <dbReference type="SAM" id="MobiDB-lite"/>
    </source>
</evidence>
<keyword evidence="4" id="KW-0813">Transport</keyword>
<evidence type="ECO:0000256" key="3">
    <source>
        <dbReference type="SAM" id="SignalP"/>
    </source>
</evidence>
<dbReference type="Gene3D" id="3.40.190.10">
    <property type="entry name" value="Periplasmic binding protein-like II"/>
    <property type="match status" value="1"/>
</dbReference>
<evidence type="ECO:0000313" key="4">
    <source>
        <dbReference type="EMBL" id="PXW92948.1"/>
    </source>
</evidence>
<comment type="caution">
    <text evidence="4">The sequence shown here is derived from an EMBL/GenBank/DDBJ whole genome shotgun (WGS) entry which is preliminary data.</text>
</comment>
<evidence type="ECO:0000256" key="1">
    <source>
        <dbReference type="ARBA" id="ARBA00008520"/>
    </source>
</evidence>
<accession>A0A2V3WJV1</accession>
<comment type="similarity">
    <text evidence="1">Belongs to the bacterial solute-binding protein 1 family.</text>
</comment>
<dbReference type="SUPFAM" id="SSF53850">
    <property type="entry name" value="Periplasmic binding protein-like II"/>
    <property type="match status" value="1"/>
</dbReference>
<keyword evidence="5" id="KW-1185">Reference proteome</keyword>
<dbReference type="AlphaFoldDB" id="A0A2V3WJV1"/>
<dbReference type="Proteomes" id="UP000247922">
    <property type="component" value="Unassembled WGS sequence"/>
</dbReference>
<reference evidence="4 5" key="1">
    <citation type="submission" date="2018-05" db="EMBL/GenBank/DDBJ databases">
        <title>Genomic Encyclopedia of Type Strains, Phase IV (KMG-IV): sequencing the most valuable type-strain genomes for metagenomic binning, comparative biology and taxonomic classification.</title>
        <authorList>
            <person name="Goeker M."/>
        </authorList>
    </citation>
    <scope>NUCLEOTIDE SEQUENCE [LARGE SCALE GENOMIC DNA]</scope>
    <source>
        <strain evidence="4 5">DSM 22440</strain>
    </source>
</reference>
<dbReference type="InterPro" id="IPR050490">
    <property type="entry name" value="Bact_solute-bd_prot1"/>
</dbReference>
<dbReference type="EMBL" id="QJJR01000001">
    <property type="protein sequence ID" value="PXW92948.1"/>
    <property type="molecule type" value="Genomic_DNA"/>
</dbReference>
<feature type="chain" id="PRO_5039383724" evidence="3">
    <location>
        <begin position="24"/>
        <end position="445"/>
    </location>
</feature>
<feature type="compositionally biased region" description="Acidic residues" evidence="2">
    <location>
        <begin position="431"/>
        <end position="445"/>
    </location>
</feature>
<keyword evidence="3" id="KW-0732">Signal</keyword>
<name>A0A2V3WJV1_9BACI</name>
<dbReference type="PANTHER" id="PTHR43649:SF31">
    <property type="entry name" value="SN-GLYCEROL-3-PHOSPHATE-BINDING PERIPLASMIC PROTEIN UGPB"/>
    <property type="match status" value="1"/>
</dbReference>
<gene>
    <name evidence="4" type="ORF">DES38_10126</name>
</gene>
<protein>
    <submittedName>
        <fullName evidence="4">Multiple sugar transport system substrate-binding protein</fullName>
    </submittedName>
</protein>
<sequence>MKMRMLYLTLLIMLGLLSGCHHDFEAYVAPEEKQTEAVTFSEDELVIWTTEDILTENLAFFFKRHPTIRFKIKEIDRIEVIDRYYNALTLEEVPDLLLLPDEYVGLLSELDQFEDLSRPPYFDAAFYSSYPDALFDRYTNMNGEMYAFPVHFFPFVTYYRHDIFEAMGFPSQPEAMSDYISDAKRYLAMVTQMNEAGYDVYQSNQTLIQDGLRVSYPFNASYQYIYDDAPFQQLLNTVASLEEREINPNHSIWNAYGQEKLKQSELVMFQMPSYGVNHLKTWVPEQTGLWRMAKMPFGLSGIDREQSMMALIPKRANHQTLSFDLVRALTRSLNYEIFSIGNVDMLDQSHLDDFYYEVLSESAQGKPSMLDLYARRHWFNTMFDVNKGLAITPLLFQKTHDRLLEEIRLDQRLLMKEKARQAQLNRPPLAEESEPENDLESVDDD</sequence>
<dbReference type="PROSITE" id="PS51257">
    <property type="entry name" value="PROKAR_LIPOPROTEIN"/>
    <property type="match status" value="1"/>
</dbReference>
<dbReference type="OrthoDB" id="2823382at2"/>
<feature type="signal peptide" evidence="3">
    <location>
        <begin position="1"/>
        <end position="23"/>
    </location>
</feature>
<dbReference type="PANTHER" id="PTHR43649">
    <property type="entry name" value="ARABINOSE-BINDING PROTEIN-RELATED"/>
    <property type="match status" value="1"/>
</dbReference>
<organism evidence="4 5">
    <name type="scientific">Streptohalobacillus salinus</name>
    <dbReference type="NCBI Taxonomy" id="621096"/>
    <lineage>
        <taxon>Bacteria</taxon>
        <taxon>Bacillati</taxon>
        <taxon>Bacillota</taxon>
        <taxon>Bacilli</taxon>
        <taxon>Bacillales</taxon>
        <taxon>Bacillaceae</taxon>
        <taxon>Streptohalobacillus</taxon>
    </lineage>
</organism>
<keyword evidence="4" id="KW-0762">Sugar transport</keyword>
<proteinExistence type="inferred from homology"/>
<evidence type="ECO:0000313" key="5">
    <source>
        <dbReference type="Proteomes" id="UP000247922"/>
    </source>
</evidence>